<dbReference type="GeneID" id="102302625"/>
<evidence type="ECO:0000256" key="5">
    <source>
        <dbReference type="SAM" id="MobiDB-lite"/>
    </source>
</evidence>
<comment type="similarity">
    <text evidence="1">Belongs to the 5'(3')-deoxyribonucleotidase family.</text>
</comment>
<dbReference type="Proteomes" id="UP000264840">
    <property type="component" value="Unplaced"/>
</dbReference>
<evidence type="ECO:0000256" key="2">
    <source>
        <dbReference type="ARBA" id="ARBA00022723"/>
    </source>
</evidence>
<dbReference type="RefSeq" id="XP_042077534.1">
    <property type="nucleotide sequence ID" value="XM_042221600.1"/>
</dbReference>
<keyword evidence="4" id="KW-0460">Magnesium</keyword>
<dbReference type="Pfam" id="PF05761">
    <property type="entry name" value="5_nucleotid"/>
    <property type="match status" value="1"/>
</dbReference>
<evidence type="ECO:0000256" key="1">
    <source>
        <dbReference type="ARBA" id="ARBA00009589"/>
    </source>
</evidence>
<organism evidence="6 7">
    <name type="scientific">Haplochromis burtoni</name>
    <name type="common">Burton's mouthbrooder</name>
    <name type="synonym">Chromis burtoni</name>
    <dbReference type="NCBI Taxonomy" id="8153"/>
    <lineage>
        <taxon>Eukaryota</taxon>
        <taxon>Metazoa</taxon>
        <taxon>Chordata</taxon>
        <taxon>Craniata</taxon>
        <taxon>Vertebrata</taxon>
        <taxon>Euteleostomi</taxon>
        <taxon>Actinopterygii</taxon>
        <taxon>Neopterygii</taxon>
        <taxon>Teleostei</taxon>
        <taxon>Neoteleostei</taxon>
        <taxon>Acanthomorphata</taxon>
        <taxon>Ovalentaria</taxon>
        <taxon>Cichlomorphae</taxon>
        <taxon>Cichliformes</taxon>
        <taxon>Cichlidae</taxon>
        <taxon>African cichlids</taxon>
        <taxon>Pseudocrenilabrinae</taxon>
        <taxon>Haplochromini</taxon>
        <taxon>Haplochromis</taxon>
    </lineage>
</organism>
<evidence type="ECO:0000313" key="7">
    <source>
        <dbReference type="Proteomes" id="UP000264840"/>
    </source>
</evidence>
<dbReference type="GO" id="GO:0046037">
    <property type="term" value="P:GMP metabolic process"/>
    <property type="evidence" value="ECO:0007669"/>
    <property type="project" value="UniProtKB-ARBA"/>
</dbReference>
<dbReference type="Ensembl" id="ENSHBUT00000027047.1">
    <property type="protein sequence ID" value="ENSHBUP00000033327.1"/>
    <property type="gene ID" value="ENSHBUG00000020172.1"/>
</dbReference>
<evidence type="ECO:0000256" key="3">
    <source>
        <dbReference type="ARBA" id="ARBA00022801"/>
    </source>
</evidence>
<dbReference type="AlphaFoldDB" id="A0A3Q2X2L6"/>
<dbReference type="PANTHER" id="PTHR12103:SF36">
    <property type="entry name" value="CYTOSOLIC PURINE 5'-NUCLEOTIDASE ISOFORM X1"/>
    <property type="match status" value="1"/>
</dbReference>
<dbReference type="PANTHER" id="PTHR12103">
    <property type="entry name" value="5'-NUCLEOTIDASE DOMAIN-CONTAINING"/>
    <property type="match status" value="1"/>
</dbReference>
<sequence>MATIIFATSQKISEWQDSKEREGGGLCLWVQCCPALLEQCQTTGESNRGLISHRMHCQSCRGLCSKWELVHYGAAARIFVNRSLAMEKIKCFGFDMDYTLAVYKSPEYESLGFELTVERLVSIGYPQELLSFVYDPSFPTRGLVFDTMYGNLLKVDAYGNILVCVHGFNFLRGPEIRERYPNKFIQRDDTERFYILNTLFNLPETYLFACLVDFFTNCDRYDSCETGFKDGDLFMSFKSMFQDVRDAVDWVHFKGTLKEKTVENLEKYVVKDGKLPLLLSRMNEVSKVFLATNSDYKYTDKIMTYLFDFPHGPKPGTPHRPWQSYFDLILVDARKPLFFAEGTVLRQVDTTTGRLKIGTYTGPLQHGIVYSGGSSDIVCDLLGAKGKDIVYIGDHIFGDILKSKKRQGWRTFLVIPELAQELHVWTDKSSLFEELQGLDVFLAELYKHLDSSSNERPDISTIQRRIKKVTHDMDMCYGMMGSLFRSGSRQTLFASQVMRYADLYAASFINLLYYPFSYLFRASHILMPHESTVEHTHVDIDTESPLATRNRTHCSDCKELECKRNQLTRSFSEIKPPNLFPQTPQEITHCHDEDDDEEEEEEEEE</sequence>
<feature type="compositionally biased region" description="Acidic residues" evidence="5">
    <location>
        <begin position="593"/>
        <end position="605"/>
    </location>
</feature>
<protein>
    <submittedName>
        <fullName evidence="6">5'-nucleotidase, cytosolic IIb</fullName>
    </submittedName>
</protein>
<dbReference type="GeneTree" id="ENSGT00940000163289"/>
<feature type="region of interest" description="Disordered" evidence="5">
    <location>
        <begin position="573"/>
        <end position="605"/>
    </location>
</feature>
<dbReference type="NCBIfam" id="TIGR02244">
    <property type="entry name" value="HAD-IG-Ncltidse"/>
    <property type="match status" value="1"/>
</dbReference>
<dbReference type="InterPro" id="IPR008380">
    <property type="entry name" value="HAD-SF_hydro_IG_5-nucl"/>
</dbReference>
<keyword evidence="3" id="KW-0378">Hydrolase</keyword>
<dbReference type="InterPro" id="IPR036412">
    <property type="entry name" value="HAD-like_sf"/>
</dbReference>
<dbReference type="CTD" id="557972"/>
<keyword evidence="7" id="KW-1185">Reference proteome</keyword>
<evidence type="ECO:0000256" key="4">
    <source>
        <dbReference type="ARBA" id="ARBA00022842"/>
    </source>
</evidence>
<evidence type="ECO:0000313" key="6">
    <source>
        <dbReference type="Ensembl" id="ENSHBUP00000033327.1"/>
    </source>
</evidence>
<dbReference type="Gene3D" id="3.40.50.1000">
    <property type="entry name" value="HAD superfamily/HAD-like"/>
    <property type="match status" value="2"/>
</dbReference>
<keyword evidence="2" id="KW-0479">Metal-binding</keyword>
<accession>A0A3Q2X2L6</accession>
<dbReference type="STRING" id="8153.ENSHBUP00000033327"/>
<reference evidence="6" key="2">
    <citation type="submission" date="2025-09" db="UniProtKB">
        <authorList>
            <consortium name="Ensembl"/>
        </authorList>
    </citation>
    <scope>IDENTIFICATION</scope>
</reference>
<name>A0A3Q2X2L6_HAPBU</name>
<dbReference type="CDD" id="cd07522">
    <property type="entry name" value="HAD_cN-II"/>
    <property type="match status" value="1"/>
</dbReference>
<dbReference type="GO" id="GO:0046872">
    <property type="term" value="F:metal ion binding"/>
    <property type="evidence" value="ECO:0007669"/>
    <property type="project" value="UniProtKB-KW"/>
</dbReference>
<dbReference type="FunFam" id="3.40.50.1000:FF:000021">
    <property type="entry name" value="NT5C2 isoform 1"/>
    <property type="match status" value="1"/>
</dbReference>
<dbReference type="InterPro" id="IPR023214">
    <property type="entry name" value="HAD_sf"/>
</dbReference>
<dbReference type="GO" id="GO:0008253">
    <property type="term" value="F:5'-nucleotidase activity"/>
    <property type="evidence" value="ECO:0007669"/>
    <property type="project" value="TreeGrafter"/>
</dbReference>
<reference evidence="6" key="1">
    <citation type="submission" date="2025-08" db="UniProtKB">
        <authorList>
            <consortium name="Ensembl"/>
        </authorList>
    </citation>
    <scope>IDENTIFICATION</scope>
</reference>
<proteinExistence type="inferred from homology"/>
<dbReference type="SUPFAM" id="SSF56784">
    <property type="entry name" value="HAD-like"/>
    <property type="match status" value="1"/>
</dbReference>